<feature type="compositionally biased region" description="Basic and acidic residues" evidence="1">
    <location>
        <begin position="145"/>
        <end position="159"/>
    </location>
</feature>
<dbReference type="EMBL" id="JAROKS010000003">
    <property type="protein sequence ID" value="KAK1804769.1"/>
    <property type="molecule type" value="Genomic_DNA"/>
</dbReference>
<gene>
    <name evidence="2" type="ORF">P4O66_003617</name>
</gene>
<dbReference type="AlphaFoldDB" id="A0AAD9E530"/>
<feature type="compositionally biased region" description="Polar residues" evidence="1">
    <location>
        <begin position="257"/>
        <end position="270"/>
    </location>
</feature>
<feature type="region of interest" description="Disordered" evidence="1">
    <location>
        <begin position="123"/>
        <end position="161"/>
    </location>
</feature>
<dbReference type="Proteomes" id="UP001239994">
    <property type="component" value="Unassembled WGS sequence"/>
</dbReference>
<feature type="compositionally biased region" description="Acidic residues" evidence="1">
    <location>
        <begin position="30"/>
        <end position="45"/>
    </location>
</feature>
<evidence type="ECO:0000256" key="1">
    <source>
        <dbReference type="SAM" id="MobiDB-lite"/>
    </source>
</evidence>
<feature type="region of interest" description="Disordered" evidence="1">
    <location>
        <begin position="1"/>
        <end position="97"/>
    </location>
</feature>
<name>A0AAD9E530_9TELE</name>
<comment type="caution">
    <text evidence="2">The sequence shown here is derived from an EMBL/GenBank/DDBJ whole genome shotgun (WGS) entry which is preliminary data.</text>
</comment>
<evidence type="ECO:0000313" key="2">
    <source>
        <dbReference type="EMBL" id="KAK1804769.1"/>
    </source>
</evidence>
<evidence type="ECO:0000313" key="3">
    <source>
        <dbReference type="Proteomes" id="UP001239994"/>
    </source>
</evidence>
<feature type="compositionally biased region" description="Acidic residues" evidence="1">
    <location>
        <begin position="54"/>
        <end position="78"/>
    </location>
</feature>
<proteinExistence type="predicted"/>
<feature type="region of interest" description="Disordered" evidence="1">
    <location>
        <begin position="226"/>
        <end position="279"/>
    </location>
</feature>
<keyword evidence="3" id="KW-1185">Reference proteome</keyword>
<protein>
    <submittedName>
        <fullName evidence="2">Uncharacterized protein</fullName>
    </submittedName>
</protein>
<feature type="compositionally biased region" description="Polar residues" evidence="1">
    <location>
        <begin position="123"/>
        <end position="143"/>
    </location>
</feature>
<sequence length="295" mass="32457">MSKVKAKKRTVEENEEQFPMFAKSDNDAGGLDDDDGNDDLSDSEESVFSGLEESGSDDEDDDEQENCLADSEEEEANLSEEVKSETETDVPVPNSVKKTQIMDLMHSRQKLMWLLEDVYDPQEGSTASAAGAPSQWQPRSHQASGRKDGGSREAGEGGEARFILPGRLRPFPNARPRISGAQQTRLVCFHCPRCGMSPRLDEVRDLGRGGGEAAYVMFTSSQLPAMEKTVSKSTKERKPKKKQNVSADGENQEEKVTSGSDSGLRVSSQVDEYEQDTSDEEVGYFTSVWGLLIRG</sequence>
<reference evidence="2" key="1">
    <citation type="submission" date="2023-03" db="EMBL/GenBank/DDBJ databases">
        <title>Electrophorus voltai genome.</title>
        <authorList>
            <person name="Bian C."/>
        </authorList>
    </citation>
    <scope>NUCLEOTIDE SEQUENCE</scope>
    <source>
        <strain evidence="2">CB-2022</strain>
        <tissue evidence="2">Muscle</tissue>
    </source>
</reference>
<accession>A0AAD9E530</accession>
<organism evidence="2 3">
    <name type="scientific">Electrophorus voltai</name>
    <dbReference type="NCBI Taxonomy" id="2609070"/>
    <lineage>
        <taxon>Eukaryota</taxon>
        <taxon>Metazoa</taxon>
        <taxon>Chordata</taxon>
        <taxon>Craniata</taxon>
        <taxon>Vertebrata</taxon>
        <taxon>Euteleostomi</taxon>
        <taxon>Actinopterygii</taxon>
        <taxon>Neopterygii</taxon>
        <taxon>Teleostei</taxon>
        <taxon>Ostariophysi</taxon>
        <taxon>Gymnotiformes</taxon>
        <taxon>Gymnotoidei</taxon>
        <taxon>Gymnotidae</taxon>
        <taxon>Electrophorus</taxon>
    </lineage>
</organism>